<dbReference type="EMBL" id="JAPFFF010000056">
    <property type="protein sequence ID" value="KAK8838281.1"/>
    <property type="molecule type" value="Genomic_DNA"/>
</dbReference>
<dbReference type="Gene3D" id="3.80.10.10">
    <property type="entry name" value="Ribonuclease Inhibitor"/>
    <property type="match status" value="1"/>
</dbReference>
<gene>
    <name evidence="1" type="ORF">M9Y10_018042</name>
    <name evidence="2" type="ORF">M9Y10_035704</name>
</gene>
<sequence length="120" mass="13457">MSQNDPENQANEMLDQTIKQIQNNEITELNIPDGIKELKKCQFAGYPIISVKIPDTITKLPESAFAGCTSLKKVICSKNLTYIGNSAFFQCNELVEFEIPDSVIKIDLAKYPKKKKDISS</sequence>
<name>A0ABR2GXC4_9EUKA</name>
<dbReference type="EMBL" id="JAPFFF010000227">
    <property type="protein sequence ID" value="KAK8835145.1"/>
    <property type="molecule type" value="Genomic_DNA"/>
</dbReference>
<keyword evidence="3" id="KW-1185">Reference proteome</keyword>
<dbReference type="Pfam" id="PF13306">
    <property type="entry name" value="LRR_5"/>
    <property type="match status" value="1"/>
</dbReference>
<evidence type="ECO:0000313" key="2">
    <source>
        <dbReference type="EMBL" id="KAK8838281.1"/>
    </source>
</evidence>
<dbReference type="Proteomes" id="UP001470230">
    <property type="component" value="Unassembled WGS sequence"/>
</dbReference>
<dbReference type="InterPro" id="IPR032675">
    <property type="entry name" value="LRR_dom_sf"/>
</dbReference>
<accession>A0ABR2GXC4</accession>
<dbReference type="InterPro" id="IPR026906">
    <property type="entry name" value="LRR_5"/>
</dbReference>
<comment type="caution">
    <text evidence="2">The sequence shown here is derived from an EMBL/GenBank/DDBJ whole genome shotgun (WGS) entry which is preliminary data.</text>
</comment>
<evidence type="ECO:0000313" key="3">
    <source>
        <dbReference type="Proteomes" id="UP001470230"/>
    </source>
</evidence>
<protein>
    <recommendedName>
        <fullName evidence="4">Surface antigen BspA-like protein</fullName>
    </recommendedName>
</protein>
<evidence type="ECO:0008006" key="4">
    <source>
        <dbReference type="Google" id="ProtNLM"/>
    </source>
</evidence>
<organism evidence="2 3">
    <name type="scientific">Tritrichomonas musculus</name>
    <dbReference type="NCBI Taxonomy" id="1915356"/>
    <lineage>
        <taxon>Eukaryota</taxon>
        <taxon>Metamonada</taxon>
        <taxon>Parabasalia</taxon>
        <taxon>Tritrichomonadida</taxon>
        <taxon>Tritrichomonadidae</taxon>
        <taxon>Tritrichomonas</taxon>
    </lineage>
</organism>
<proteinExistence type="predicted"/>
<reference evidence="2 3" key="1">
    <citation type="submission" date="2024-04" db="EMBL/GenBank/DDBJ databases">
        <title>Tritrichomonas musculus Genome.</title>
        <authorList>
            <person name="Alves-Ferreira E."/>
            <person name="Grigg M."/>
            <person name="Lorenzi H."/>
            <person name="Galac M."/>
        </authorList>
    </citation>
    <scope>NUCLEOTIDE SEQUENCE [LARGE SCALE GENOMIC DNA]</scope>
    <source>
        <strain evidence="2 3">EAF2021</strain>
    </source>
</reference>
<dbReference type="SUPFAM" id="SSF52058">
    <property type="entry name" value="L domain-like"/>
    <property type="match status" value="1"/>
</dbReference>
<evidence type="ECO:0000313" key="1">
    <source>
        <dbReference type="EMBL" id="KAK8835145.1"/>
    </source>
</evidence>